<gene>
    <name evidence="8" type="ORF">BN860_02366g</name>
</gene>
<protein>
    <recommendedName>
        <fullName evidence="3">rRNA-processing protein EFG1</fullName>
    </recommendedName>
    <alternativeName>
        <fullName evidence="4">rRNA-processing protein efg1</fullName>
    </alternativeName>
</protein>
<dbReference type="AlphaFoldDB" id="A0A8J2XC29"/>
<evidence type="ECO:0000256" key="5">
    <source>
        <dbReference type="ARBA" id="ARBA00022552"/>
    </source>
</evidence>
<accession>A0A8J2XC29</accession>
<evidence type="ECO:0000256" key="1">
    <source>
        <dbReference type="ARBA" id="ARBA00004604"/>
    </source>
</evidence>
<evidence type="ECO:0000256" key="7">
    <source>
        <dbReference type="ARBA" id="ARBA00023242"/>
    </source>
</evidence>
<comment type="similarity">
    <text evidence="2">Belongs to the EFG1 family.</text>
</comment>
<evidence type="ECO:0000256" key="4">
    <source>
        <dbReference type="ARBA" id="ARBA00019827"/>
    </source>
</evidence>
<dbReference type="PANTHER" id="PTHR33911">
    <property type="entry name" value="RRNA-PROCESSING PROTEIN EFG1"/>
    <property type="match status" value="1"/>
</dbReference>
<proteinExistence type="inferred from homology"/>
<dbReference type="GO" id="GO:0005730">
    <property type="term" value="C:nucleolus"/>
    <property type="evidence" value="ECO:0007669"/>
    <property type="project" value="UniProtKB-SubCell"/>
</dbReference>
<dbReference type="GO" id="GO:0000462">
    <property type="term" value="P:maturation of SSU-rRNA from tricistronic rRNA transcript (SSU-rRNA, 5.8S rRNA, LSU-rRNA)"/>
    <property type="evidence" value="ECO:0007669"/>
    <property type="project" value="TreeGrafter"/>
</dbReference>
<dbReference type="InterPro" id="IPR019310">
    <property type="entry name" value="Efg1"/>
</dbReference>
<comment type="subcellular location">
    <subcellularLocation>
        <location evidence="1">Nucleus</location>
        <location evidence="1">Nucleolus</location>
    </subcellularLocation>
</comment>
<name>A0A8J2XC29_ZYGB2</name>
<evidence type="ECO:0000256" key="3">
    <source>
        <dbReference type="ARBA" id="ARBA00018689"/>
    </source>
</evidence>
<reference evidence="9" key="1">
    <citation type="journal article" date="2013" name="Genome Announc.">
        <title>Genome sequence of the food spoilage yeast Zygosaccharomyces bailii CLIB 213(T).</title>
        <authorList>
            <person name="Galeote V."/>
            <person name="Bigey F."/>
            <person name="Devillers H."/>
            <person name="Neuveglise C."/>
            <person name="Dequin S."/>
        </authorList>
    </citation>
    <scope>NUCLEOTIDE SEQUENCE [LARGE SCALE GENOMIC DNA]</scope>
    <source>
        <strain evidence="9">CLIB 213 / ATCC 58445 / CBS 680 / CCRC 21525 / NBRC 1098 / NCYC 1416 / NRRL Y-2227</strain>
    </source>
</reference>
<dbReference type="PANTHER" id="PTHR33911:SF1">
    <property type="entry name" value="RRNA-PROCESSING PROTEIN EFG1"/>
    <property type="match status" value="1"/>
</dbReference>
<keyword evidence="5" id="KW-0698">rRNA processing</keyword>
<keyword evidence="7" id="KW-0539">Nucleus</keyword>
<dbReference type="Pfam" id="PF10153">
    <property type="entry name" value="Efg1"/>
    <property type="match status" value="1"/>
</dbReference>
<keyword evidence="6" id="KW-0175">Coiled coil</keyword>
<organism evidence="8 9">
    <name type="scientific">Zygosaccharomyces bailii (strain CLIB 213 / ATCC 58445 / CBS 680 / BCRC 21525 / NBRC 1098 / NCYC 1416 / NRRL Y-2227)</name>
    <dbReference type="NCBI Taxonomy" id="1333698"/>
    <lineage>
        <taxon>Eukaryota</taxon>
        <taxon>Fungi</taxon>
        <taxon>Dikarya</taxon>
        <taxon>Ascomycota</taxon>
        <taxon>Saccharomycotina</taxon>
        <taxon>Saccharomycetes</taxon>
        <taxon>Saccharomycetales</taxon>
        <taxon>Saccharomycetaceae</taxon>
        <taxon>Zygosaccharomyces</taxon>
    </lineage>
</organism>
<sequence length="206" mass="23995">MPPKSHRSPMGQFPAVGSNKIKKRIRDIERLLARKRDSLPDTVIIEKERSLQALRHELDQAQLKQKVRKNAKKYHMVRFFERKKAMRKYKNALKNDADPEELYKRKVDLCYVVNFPKSEKYIALYPNQENDSLSTRERREAFRDTVVKQLQSGSLPVPLEDILKGKKLSEDGNGVTLENESLAELHEEPSQGRGEVEEVDEFFESV</sequence>
<dbReference type="GO" id="GO:0030688">
    <property type="term" value="C:preribosome, small subunit precursor"/>
    <property type="evidence" value="ECO:0007669"/>
    <property type="project" value="TreeGrafter"/>
</dbReference>
<evidence type="ECO:0000313" key="8">
    <source>
        <dbReference type="EMBL" id="CDF90495.1"/>
    </source>
</evidence>
<evidence type="ECO:0000313" key="9">
    <source>
        <dbReference type="Proteomes" id="UP000019375"/>
    </source>
</evidence>
<dbReference type="InterPro" id="IPR050786">
    <property type="entry name" value="EFG1_rRNA-proc"/>
</dbReference>
<dbReference type="EMBL" id="HG316460">
    <property type="protein sequence ID" value="CDF90495.1"/>
    <property type="molecule type" value="Genomic_DNA"/>
</dbReference>
<dbReference type="OrthoDB" id="47732at2759"/>
<evidence type="ECO:0000256" key="2">
    <source>
        <dbReference type="ARBA" id="ARBA00006916"/>
    </source>
</evidence>
<keyword evidence="9" id="KW-1185">Reference proteome</keyword>
<dbReference type="Proteomes" id="UP000019375">
    <property type="component" value="Unassembled WGS sequence"/>
</dbReference>
<evidence type="ECO:0000256" key="6">
    <source>
        <dbReference type="ARBA" id="ARBA00023054"/>
    </source>
</evidence>